<feature type="region of interest" description="Disordered" evidence="1">
    <location>
        <begin position="1"/>
        <end position="33"/>
    </location>
</feature>
<evidence type="ECO:0000313" key="3">
    <source>
        <dbReference type="Proteomes" id="UP000076858"/>
    </source>
</evidence>
<dbReference type="AlphaFoldDB" id="A0A164ENS4"/>
<feature type="compositionally biased region" description="Low complexity" evidence="1">
    <location>
        <begin position="265"/>
        <end position="289"/>
    </location>
</feature>
<comment type="caution">
    <text evidence="2">The sequence shown here is derived from an EMBL/GenBank/DDBJ whole genome shotgun (WGS) entry which is preliminary data.</text>
</comment>
<dbReference type="InterPro" id="IPR012337">
    <property type="entry name" value="RNaseH-like_sf"/>
</dbReference>
<evidence type="ECO:0000313" key="2">
    <source>
        <dbReference type="EMBL" id="KZR96972.1"/>
    </source>
</evidence>
<dbReference type="SUPFAM" id="SSF53098">
    <property type="entry name" value="Ribonuclease H-like"/>
    <property type="match status" value="1"/>
</dbReference>
<dbReference type="EMBL" id="LRGB01023050">
    <property type="protein sequence ID" value="KZR96972.1"/>
    <property type="molecule type" value="Genomic_DNA"/>
</dbReference>
<dbReference type="Proteomes" id="UP000076858">
    <property type="component" value="Unassembled WGS sequence"/>
</dbReference>
<protein>
    <submittedName>
        <fullName evidence="2">Uncharacterized protein</fullName>
    </submittedName>
</protein>
<dbReference type="OrthoDB" id="6374244at2759"/>
<proteinExistence type="predicted"/>
<feature type="region of interest" description="Disordered" evidence="1">
    <location>
        <begin position="263"/>
        <end position="308"/>
    </location>
</feature>
<keyword evidence="3" id="KW-1185">Reference proteome</keyword>
<evidence type="ECO:0000256" key="1">
    <source>
        <dbReference type="SAM" id="MobiDB-lite"/>
    </source>
</evidence>
<gene>
    <name evidence="2" type="ORF">APZ42_008390</name>
</gene>
<reference evidence="2 3" key="1">
    <citation type="submission" date="2016-03" db="EMBL/GenBank/DDBJ databases">
        <title>EvidentialGene: Evidence-directed Construction of Genes on Genomes.</title>
        <authorList>
            <person name="Gilbert D.G."/>
            <person name="Choi J.-H."/>
            <person name="Mockaitis K."/>
            <person name="Colbourne J."/>
            <person name="Pfrender M."/>
        </authorList>
    </citation>
    <scope>NUCLEOTIDE SEQUENCE [LARGE SCALE GENOMIC DNA]</scope>
    <source>
        <strain evidence="2 3">Xinb3</strain>
        <tissue evidence="2">Complete organism</tissue>
    </source>
</reference>
<accession>A0A164ENS4</accession>
<feature type="non-terminal residue" evidence="2">
    <location>
        <position position="1"/>
    </location>
</feature>
<sequence length="308" mass="35236">LDGDESEQITEILDLDSEASEEEESQIEEDNEDNMDWMEEEFPKRLTCIDHELNTMCHRVLDKTTSPISKLKCRVLPLINRFSKSGVAVEKLKYLAVKKLLKVVPTRWNSFFYVCNRLSKLKEAVIKVCLERGWEIDFLWNDVELCRDFLRPMAIATTFLKGHKYSTSPSVVPFLLTISEHLQDSEKKFGRFKNVCENLLGELKSRFSLIMDPYSRNFDSTFLICTMLSPLKTTKLDDELFSTGKQRLKMHLLSPSASITSIRETLSSSTSTVHRTSTSTSTEGKTSVSDGLHTSNKKEEQKIAAQQD</sequence>
<feature type="non-terminal residue" evidence="2">
    <location>
        <position position="308"/>
    </location>
</feature>
<name>A0A164ENS4_9CRUS</name>
<organism evidence="2 3">
    <name type="scientific">Daphnia magna</name>
    <dbReference type="NCBI Taxonomy" id="35525"/>
    <lineage>
        <taxon>Eukaryota</taxon>
        <taxon>Metazoa</taxon>
        <taxon>Ecdysozoa</taxon>
        <taxon>Arthropoda</taxon>
        <taxon>Crustacea</taxon>
        <taxon>Branchiopoda</taxon>
        <taxon>Diplostraca</taxon>
        <taxon>Cladocera</taxon>
        <taxon>Anomopoda</taxon>
        <taxon>Daphniidae</taxon>
        <taxon>Daphnia</taxon>
    </lineage>
</organism>